<evidence type="ECO:0000313" key="4">
    <source>
        <dbReference type="Proteomes" id="UP000292346"/>
    </source>
</evidence>
<keyword evidence="3" id="KW-0378">Hydrolase</keyword>
<dbReference type="EMBL" id="SJJZ01000001">
    <property type="protein sequence ID" value="TCC10276.1"/>
    <property type="molecule type" value="Genomic_DNA"/>
</dbReference>
<evidence type="ECO:0000259" key="2">
    <source>
        <dbReference type="Pfam" id="PF02517"/>
    </source>
</evidence>
<dbReference type="GO" id="GO:0008237">
    <property type="term" value="F:metallopeptidase activity"/>
    <property type="evidence" value="ECO:0007669"/>
    <property type="project" value="UniProtKB-KW"/>
</dbReference>
<reference evidence="3 4" key="1">
    <citation type="submission" date="2019-02" db="EMBL/GenBank/DDBJ databases">
        <title>Kribbella capetownensis sp. nov. and Kribbella speibonae sp. nov., isolated from soil.</title>
        <authorList>
            <person name="Curtis S.M."/>
            <person name="Norton I."/>
            <person name="Everest G.J."/>
            <person name="Meyers P.R."/>
        </authorList>
    </citation>
    <scope>NUCLEOTIDE SEQUENCE [LARGE SCALE GENOMIC DNA]</scope>
    <source>
        <strain evidence="3 4">KCTC 29219</strain>
    </source>
</reference>
<feature type="transmembrane region" description="Helical" evidence="1">
    <location>
        <begin position="68"/>
        <end position="93"/>
    </location>
</feature>
<dbReference type="GO" id="GO:0006508">
    <property type="term" value="P:proteolysis"/>
    <property type="evidence" value="ECO:0007669"/>
    <property type="project" value="UniProtKB-KW"/>
</dbReference>
<feature type="transmembrane region" description="Helical" evidence="1">
    <location>
        <begin position="35"/>
        <end position="56"/>
    </location>
</feature>
<feature type="transmembrane region" description="Helical" evidence="1">
    <location>
        <begin position="7"/>
        <end position="29"/>
    </location>
</feature>
<dbReference type="Proteomes" id="UP000292346">
    <property type="component" value="Unassembled WGS sequence"/>
</dbReference>
<protein>
    <submittedName>
        <fullName evidence="3">CPBP family intramembrane metalloprotease</fullName>
    </submittedName>
</protein>
<dbReference type="AlphaFoldDB" id="A0A4V2M009"/>
<keyword evidence="1" id="KW-1133">Transmembrane helix</keyword>
<accession>A0A4V2M009</accession>
<feature type="transmembrane region" description="Helical" evidence="1">
    <location>
        <begin position="99"/>
        <end position="119"/>
    </location>
</feature>
<feature type="domain" description="CAAX prenyl protease 2/Lysostaphin resistance protein A-like" evidence="2">
    <location>
        <begin position="112"/>
        <end position="216"/>
    </location>
</feature>
<dbReference type="InterPro" id="IPR042150">
    <property type="entry name" value="MmRce1-like"/>
</dbReference>
<keyword evidence="4" id="KW-1185">Reference proteome</keyword>
<evidence type="ECO:0000256" key="1">
    <source>
        <dbReference type="SAM" id="Phobius"/>
    </source>
</evidence>
<feature type="transmembrane region" description="Helical" evidence="1">
    <location>
        <begin position="203"/>
        <end position="221"/>
    </location>
</feature>
<dbReference type="RefSeq" id="WP_131334693.1">
    <property type="nucleotide sequence ID" value="NZ_SJJZ01000001.1"/>
</dbReference>
<dbReference type="PANTHER" id="PTHR35797:SF1">
    <property type="entry name" value="PROTEASE"/>
    <property type="match status" value="1"/>
</dbReference>
<keyword evidence="1" id="KW-0472">Membrane</keyword>
<sequence>MIKRRLLEFGVICLVLTWVPWGVLGVLGVDPDEGAGSLVFALAASGPSLAALVMWLRYRERRRVVRWSLVWPVAAVVLGVLPPLVATAVMGNLPTLPDHAASVISGAGGVLGAAAYTFLAGPVSEEFGWRGYVQPRLREYFGPLGTTVVLGAAWGVWHLPLYFLNGTGQHDDGLFTQEGLTFFLELFPLTFVMLFVSERLRGGVPAAILLHAAWNLTEELVPPLGQGVWVELLVLTAVAAAVLPSWTAVRRDRRVAA</sequence>
<proteinExistence type="predicted"/>
<comment type="caution">
    <text evidence="3">The sequence shown here is derived from an EMBL/GenBank/DDBJ whole genome shotgun (WGS) entry which is preliminary data.</text>
</comment>
<feature type="transmembrane region" description="Helical" evidence="1">
    <location>
        <begin position="179"/>
        <end position="196"/>
    </location>
</feature>
<feature type="transmembrane region" description="Helical" evidence="1">
    <location>
        <begin position="140"/>
        <end position="159"/>
    </location>
</feature>
<dbReference type="Pfam" id="PF02517">
    <property type="entry name" value="Rce1-like"/>
    <property type="match status" value="1"/>
</dbReference>
<feature type="transmembrane region" description="Helical" evidence="1">
    <location>
        <begin position="227"/>
        <end position="249"/>
    </location>
</feature>
<name>A0A4V2M009_9ACTN</name>
<dbReference type="PANTHER" id="PTHR35797">
    <property type="entry name" value="PROTEASE-RELATED"/>
    <property type="match status" value="1"/>
</dbReference>
<keyword evidence="3" id="KW-0645">Protease</keyword>
<dbReference type="InterPro" id="IPR003675">
    <property type="entry name" value="Rce1/LyrA-like_dom"/>
</dbReference>
<keyword evidence="1" id="KW-0812">Transmembrane</keyword>
<evidence type="ECO:0000313" key="3">
    <source>
        <dbReference type="EMBL" id="TCC10276.1"/>
    </source>
</evidence>
<keyword evidence="3" id="KW-0482">Metalloprotease</keyword>
<organism evidence="3 4">
    <name type="scientific">Kribbella soli</name>
    <dbReference type="NCBI Taxonomy" id="1124743"/>
    <lineage>
        <taxon>Bacteria</taxon>
        <taxon>Bacillati</taxon>
        <taxon>Actinomycetota</taxon>
        <taxon>Actinomycetes</taxon>
        <taxon>Propionibacteriales</taxon>
        <taxon>Kribbellaceae</taxon>
        <taxon>Kribbella</taxon>
    </lineage>
</organism>
<gene>
    <name evidence="3" type="ORF">E0H45_02820</name>
</gene>
<dbReference type="OrthoDB" id="3693644at2"/>
<dbReference type="GO" id="GO:0080120">
    <property type="term" value="P:CAAX-box protein maturation"/>
    <property type="evidence" value="ECO:0007669"/>
    <property type="project" value="UniProtKB-ARBA"/>
</dbReference>
<dbReference type="GO" id="GO:0004175">
    <property type="term" value="F:endopeptidase activity"/>
    <property type="evidence" value="ECO:0007669"/>
    <property type="project" value="UniProtKB-ARBA"/>
</dbReference>